<dbReference type="InterPro" id="IPR011006">
    <property type="entry name" value="CheY-like_superfamily"/>
</dbReference>
<feature type="domain" description="PAS" evidence="12">
    <location>
        <begin position="647"/>
        <end position="683"/>
    </location>
</feature>
<dbReference type="Gene3D" id="1.10.287.130">
    <property type="match status" value="1"/>
</dbReference>
<dbReference type="InterPro" id="IPR001610">
    <property type="entry name" value="PAC"/>
</dbReference>
<dbReference type="InterPro" id="IPR035965">
    <property type="entry name" value="PAS-like_dom_sf"/>
</dbReference>
<keyword evidence="5" id="KW-0547">Nucleotide-binding</keyword>
<reference evidence="14 15" key="2">
    <citation type="journal article" date="2016" name="Environ. Microbiol. Rep.">
        <title>Metagenomic evidence for the presence of phototrophic Gemmatimonadetes bacteria in diverse environments.</title>
        <authorList>
            <person name="Zeng Y."/>
            <person name="Baumbach J."/>
            <person name="Barbosa E.G."/>
            <person name="Azevedo V."/>
            <person name="Zhang C."/>
            <person name="Koblizek M."/>
        </authorList>
    </citation>
    <scope>NUCLEOTIDE SEQUENCE [LARGE SCALE GENOMIC DNA]</scope>
    <source>
        <strain evidence="14 15">AP64</strain>
    </source>
</reference>
<dbReference type="InterPro" id="IPR004358">
    <property type="entry name" value="Sig_transdc_His_kin-like_C"/>
</dbReference>
<keyword evidence="8" id="KW-0902">Two-component regulatory system</keyword>
<evidence type="ECO:0000256" key="7">
    <source>
        <dbReference type="ARBA" id="ARBA00022840"/>
    </source>
</evidence>
<dbReference type="InterPro" id="IPR036097">
    <property type="entry name" value="HisK_dim/P_sf"/>
</dbReference>
<dbReference type="RefSeq" id="WP_026850161.1">
    <property type="nucleotide sequence ID" value="NZ_CP011454.1"/>
</dbReference>
<evidence type="ECO:0000256" key="2">
    <source>
        <dbReference type="ARBA" id="ARBA00012438"/>
    </source>
</evidence>
<evidence type="ECO:0000256" key="9">
    <source>
        <dbReference type="PROSITE-ProRule" id="PRU00169"/>
    </source>
</evidence>
<dbReference type="GO" id="GO:0000155">
    <property type="term" value="F:phosphorelay sensor kinase activity"/>
    <property type="evidence" value="ECO:0007669"/>
    <property type="project" value="InterPro"/>
</dbReference>
<dbReference type="SUPFAM" id="SSF47384">
    <property type="entry name" value="Homodimeric domain of signal transducing histidine kinase"/>
    <property type="match status" value="1"/>
</dbReference>
<dbReference type="Gene3D" id="3.30.450.40">
    <property type="match status" value="2"/>
</dbReference>
<feature type="domain" description="PAC" evidence="13">
    <location>
        <begin position="717"/>
        <end position="768"/>
    </location>
</feature>
<dbReference type="PANTHER" id="PTHR43065:SF46">
    <property type="entry name" value="C4-DICARBOXYLATE TRANSPORT SENSOR PROTEIN DCTB"/>
    <property type="match status" value="1"/>
</dbReference>
<evidence type="ECO:0000259" key="11">
    <source>
        <dbReference type="PROSITE" id="PS50110"/>
    </source>
</evidence>
<feature type="domain" description="Histidine kinase" evidence="10">
    <location>
        <begin position="904"/>
        <end position="1119"/>
    </location>
</feature>
<dbReference type="PANTHER" id="PTHR43065">
    <property type="entry name" value="SENSOR HISTIDINE KINASE"/>
    <property type="match status" value="1"/>
</dbReference>
<evidence type="ECO:0000259" key="10">
    <source>
        <dbReference type="PROSITE" id="PS50109"/>
    </source>
</evidence>
<evidence type="ECO:0000259" key="13">
    <source>
        <dbReference type="PROSITE" id="PS50113"/>
    </source>
</evidence>
<dbReference type="InterPro" id="IPR000700">
    <property type="entry name" value="PAS-assoc_C"/>
</dbReference>
<dbReference type="SUPFAM" id="SSF55785">
    <property type="entry name" value="PYP-like sensor domain (PAS domain)"/>
    <property type="match status" value="3"/>
</dbReference>
<keyword evidence="4" id="KW-0808">Transferase</keyword>
<dbReference type="Pfam" id="PF00989">
    <property type="entry name" value="PAS"/>
    <property type="match status" value="1"/>
</dbReference>
<dbReference type="SUPFAM" id="SSF55781">
    <property type="entry name" value="GAF domain-like"/>
    <property type="match status" value="2"/>
</dbReference>
<dbReference type="Pfam" id="PF13185">
    <property type="entry name" value="GAF_2"/>
    <property type="match status" value="2"/>
</dbReference>
<dbReference type="GO" id="GO:0005524">
    <property type="term" value="F:ATP binding"/>
    <property type="evidence" value="ECO:0007669"/>
    <property type="project" value="UniProtKB-KW"/>
</dbReference>
<dbReference type="InterPro" id="IPR003661">
    <property type="entry name" value="HisK_dim/P_dom"/>
</dbReference>
<evidence type="ECO:0000256" key="6">
    <source>
        <dbReference type="ARBA" id="ARBA00022777"/>
    </source>
</evidence>
<dbReference type="Pfam" id="PF02518">
    <property type="entry name" value="HATPase_c"/>
    <property type="match status" value="1"/>
</dbReference>
<dbReference type="EMBL" id="CP011454">
    <property type="protein sequence ID" value="AMW04204.1"/>
    <property type="molecule type" value="Genomic_DNA"/>
</dbReference>
<dbReference type="SUPFAM" id="SSF55874">
    <property type="entry name" value="ATPase domain of HSP90 chaperone/DNA topoisomerase II/histidine kinase"/>
    <property type="match status" value="1"/>
</dbReference>
<comment type="catalytic activity">
    <reaction evidence="1">
        <text>ATP + protein L-histidine = ADP + protein N-phospho-L-histidine.</text>
        <dbReference type="EC" id="2.7.13.3"/>
    </reaction>
</comment>
<dbReference type="EC" id="2.7.13.3" evidence="2"/>
<dbReference type="InterPro" id="IPR001789">
    <property type="entry name" value="Sig_transdc_resp-reg_receiver"/>
</dbReference>
<gene>
    <name evidence="14" type="ORF">GEMMAAP_03820</name>
</gene>
<dbReference type="SMART" id="SM00091">
    <property type="entry name" value="PAS"/>
    <property type="match status" value="3"/>
</dbReference>
<dbReference type="Proteomes" id="UP000076404">
    <property type="component" value="Chromosome"/>
</dbReference>
<evidence type="ECO:0000313" key="15">
    <source>
        <dbReference type="Proteomes" id="UP000076404"/>
    </source>
</evidence>
<dbReference type="STRING" id="1379270.GEMMAAP_03820"/>
<evidence type="ECO:0000313" key="14">
    <source>
        <dbReference type="EMBL" id="AMW04204.1"/>
    </source>
</evidence>
<dbReference type="CDD" id="cd00082">
    <property type="entry name" value="HisKA"/>
    <property type="match status" value="1"/>
</dbReference>
<dbReference type="Gene3D" id="3.30.450.20">
    <property type="entry name" value="PAS domain"/>
    <property type="match status" value="3"/>
</dbReference>
<dbReference type="InterPro" id="IPR036890">
    <property type="entry name" value="HATPase_C_sf"/>
</dbReference>
<dbReference type="SMART" id="SM00065">
    <property type="entry name" value="GAF"/>
    <property type="match status" value="2"/>
</dbReference>
<keyword evidence="7" id="KW-0067">ATP-binding</keyword>
<dbReference type="PROSITE" id="PS50112">
    <property type="entry name" value="PAS"/>
    <property type="match status" value="2"/>
</dbReference>
<evidence type="ECO:0000259" key="12">
    <source>
        <dbReference type="PROSITE" id="PS50112"/>
    </source>
</evidence>
<dbReference type="eggNOG" id="COG2203">
    <property type="taxonomic scope" value="Bacteria"/>
</dbReference>
<evidence type="ECO:0000256" key="8">
    <source>
        <dbReference type="ARBA" id="ARBA00023012"/>
    </source>
</evidence>
<dbReference type="InterPro" id="IPR013767">
    <property type="entry name" value="PAS_fold"/>
</dbReference>
<dbReference type="Pfam" id="PF00512">
    <property type="entry name" value="HisKA"/>
    <property type="match status" value="1"/>
</dbReference>
<dbReference type="PROSITE" id="PS50110">
    <property type="entry name" value="RESPONSE_REGULATORY"/>
    <property type="match status" value="1"/>
</dbReference>
<dbReference type="Pfam" id="PF00072">
    <property type="entry name" value="Response_reg"/>
    <property type="match status" value="1"/>
</dbReference>
<dbReference type="AlphaFoldDB" id="A0A143BIF7"/>
<dbReference type="SMART" id="SM00086">
    <property type="entry name" value="PAC"/>
    <property type="match status" value="2"/>
</dbReference>
<name>A0A143BIF7_9BACT</name>
<accession>A0A143BIF7</accession>
<feature type="domain" description="PAS" evidence="12">
    <location>
        <begin position="769"/>
        <end position="839"/>
    </location>
</feature>
<dbReference type="CDD" id="cd00130">
    <property type="entry name" value="PAS"/>
    <property type="match status" value="2"/>
</dbReference>
<dbReference type="NCBIfam" id="TIGR00229">
    <property type="entry name" value="sensory_box"/>
    <property type="match status" value="2"/>
</dbReference>
<dbReference type="GO" id="GO:0006355">
    <property type="term" value="P:regulation of DNA-templated transcription"/>
    <property type="evidence" value="ECO:0007669"/>
    <property type="project" value="InterPro"/>
</dbReference>
<dbReference type="CDD" id="cd00156">
    <property type="entry name" value="REC"/>
    <property type="match status" value="1"/>
</dbReference>
<evidence type="ECO:0000256" key="4">
    <source>
        <dbReference type="ARBA" id="ARBA00022679"/>
    </source>
</evidence>
<dbReference type="Gene3D" id="3.40.50.2300">
    <property type="match status" value="1"/>
</dbReference>
<feature type="domain" description="Response regulatory" evidence="11">
    <location>
        <begin position="1154"/>
        <end position="1270"/>
    </location>
</feature>
<organism evidence="14 15">
    <name type="scientific">Gemmatimonas phototrophica</name>
    <dbReference type="NCBI Taxonomy" id="1379270"/>
    <lineage>
        <taxon>Bacteria</taxon>
        <taxon>Pseudomonadati</taxon>
        <taxon>Gemmatimonadota</taxon>
        <taxon>Gemmatimonadia</taxon>
        <taxon>Gemmatimonadales</taxon>
        <taxon>Gemmatimonadaceae</taxon>
        <taxon>Gemmatimonas</taxon>
    </lineage>
</organism>
<dbReference type="SMART" id="SM00448">
    <property type="entry name" value="REC"/>
    <property type="match status" value="1"/>
</dbReference>
<dbReference type="InterPro" id="IPR005467">
    <property type="entry name" value="His_kinase_dom"/>
</dbReference>
<evidence type="ECO:0000256" key="1">
    <source>
        <dbReference type="ARBA" id="ARBA00000085"/>
    </source>
</evidence>
<dbReference type="Pfam" id="PF13426">
    <property type="entry name" value="PAS_9"/>
    <property type="match status" value="1"/>
</dbReference>
<dbReference type="SMART" id="SM00388">
    <property type="entry name" value="HisKA"/>
    <property type="match status" value="1"/>
</dbReference>
<dbReference type="Pfam" id="PF13188">
    <property type="entry name" value="PAS_8"/>
    <property type="match status" value="1"/>
</dbReference>
<dbReference type="PRINTS" id="PR00344">
    <property type="entry name" value="BCTRLSENSOR"/>
</dbReference>
<keyword evidence="3 9" id="KW-0597">Phosphoprotein</keyword>
<reference evidence="14 15" key="1">
    <citation type="journal article" date="2014" name="Proc. Natl. Acad. Sci. U.S.A.">
        <title>Functional type 2 photosynthetic reaction centers found in the rare bacterial phylum Gemmatimonadetes.</title>
        <authorList>
            <person name="Zeng Y."/>
            <person name="Feng F."/>
            <person name="Medova H."/>
            <person name="Dean J."/>
            <person name="Koblizek M."/>
        </authorList>
    </citation>
    <scope>NUCLEOTIDE SEQUENCE [LARGE SCALE GENOMIC DNA]</scope>
    <source>
        <strain evidence="14 15">AP64</strain>
    </source>
</reference>
<dbReference type="OrthoDB" id="9784397at2"/>
<dbReference type="eggNOG" id="COG4191">
    <property type="taxonomic scope" value="Bacteria"/>
</dbReference>
<dbReference type="Gene3D" id="3.30.565.10">
    <property type="entry name" value="Histidine kinase-like ATPase, C-terminal domain"/>
    <property type="match status" value="1"/>
</dbReference>
<dbReference type="InterPro" id="IPR029016">
    <property type="entry name" value="GAF-like_dom_sf"/>
</dbReference>
<dbReference type="KEGG" id="gph:GEMMAAP_03820"/>
<keyword evidence="15" id="KW-1185">Reference proteome</keyword>
<evidence type="ECO:0000256" key="3">
    <source>
        <dbReference type="ARBA" id="ARBA00022553"/>
    </source>
</evidence>
<dbReference type="SUPFAM" id="SSF52172">
    <property type="entry name" value="CheY-like"/>
    <property type="match status" value="1"/>
</dbReference>
<sequence length="1273" mass="137788">MIQTFTPSTATAIKSLHDMLDAIDRAESTGARVQVAANLLHEMGFDRVVLTLRDPSLNPTVVAHAGKTDMASLTGLGLKPLPGAVWRRRLPHLERFRVGDLCLLDGSDEWVAREFFGADPSPAGDGQSWLPTDLIVAIMRGPRQDVIGTIKLAGARDGRRPSDARRRDLAAIVRHLTARVSYDALEALAMLRHERLSLLQEAGASLTRSLDEQEIMRELARQVQRAIRCDGIAVLVPDLQHDILTTALRLLRGVERPRGQVRLGEGLVAEVARTGRPVRVGDREADRAREKAGLAPPLSMYDIVGESGAATSAVAVPIRVGIRLLGVLAVHSTNADMYTAEDEEMLATMASQAATAIANARRYAESERERRTTEALADVARAVGESLRLGEVLRLILRHAVSLLNVEGACIALRTGDYLHIVASIGTADVLSGVHLPINASLIGRSVLTNDLILVNEFSGDNALNRSVQHLMRIQRTLIAPFVTGGGTIGAISILNREKPFDGEDAKVLQRLADHVSVAIVNARLFEEIEKATREWKVAFDSTASGIVVLEESLTVSRCNTRAAELCGFSIPGLLGRRFRDALVGAGDSPEGHQLDAFISRALIDGVPVRGTVRDMATGRLFSLLAASHPDGGCVITFDDVTETARLAEQHRKVLDTVSDAIVITGLDGRIIFANPAAHTLFGRGNLVGESASRLVSDGSRLEVEEHEQAGRRGESRRYECEVMHADGSARIVQVSSAPLHELHEVTGTVSCLRDVTAQRADAQARQRSEELYRRLVESATDAIFTVDADGRFTSVNAGFLKEAGLSRDQVLGQHYLALVDPMDRPVADREMRATLAGERRRAQVRCIGVSGSRLTMVTTAPFEDSGQVVGALGIVRDITNDEVRREATLQQARLAAVGQSLGRVANELNNPLASLLAVAELQISSPTMGSEDRRAVSQIVEEARRASQIVGQLLDTTGEAPQLGGTRAPVDVTTVLKRALDHHSYTLRSLDVTVESDLASALRLVDGDRLQLQQVISNLITNAEQALSEHHGRRELRVTSAMDGERVRITVKDSGPGIQPQHLSRLMEPMFTTRGSRGHRGLGLTITHTIVRDHGGHLEVHSTPGDGAEFTIVLPALPAHVKGPNAAGGTAAQLEVTPVDTQAIPDEQSRGEAILLIEDEHTLRAAISRFLRSSGYVVEVVDNGSAALDLLNSKRFDLILLDLRMKGITGEDVYETMQAMHPEQSSKVVFMTGDLHSPQASRFIRLTGRPVLAKPFTLAELAQRVQQLLASQ</sequence>
<proteinExistence type="predicted"/>
<feature type="modified residue" description="4-aspartylphosphate" evidence="9">
    <location>
        <position position="1203"/>
    </location>
</feature>
<evidence type="ECO:0000256" key="5">
    <source>
        <dbReference type="ARBA" id="ARBA00022741"/>
    </source>
</evidence>
<dbReference type="SMART" id="SM00387">
    <property type="entry name" value="HATPase_c"/>
    <property type="match status" value="1"/>
</dbReference>
<dbReference type="InterPro" id="IPR000014">
    <property type="entry name" value="PAS"/>
</dbReference>
<keyword evidence="6" id="KW-0418">Kinase</keyword>
<protein>
    <recommendedName>
        <fullName evidence="2">histidine kinase</fullName>
        <ecNumber evidence="2">2.7.13.3</ecNumber>
    </recommendedName>
</protein>
<dbReference type="PROSITE" id="PS50113">
    <property type="entry name" value="PAC"/>
    <property type="match status" value="1"/>
</dbReference>
<dbReference type="PROSITE" id="PS50109">
    <property type="entry name" value="HIS_KIN"/>
    <property type="match status" value="1"/>
</dbReference>
<dbReference type="InterPro" id="IPR003018">
    <property type="entry name" value="GAF"/>
</dbReference>
<dbReference type="InterPro" id="IPR003594">
    <property type="entry name" value="HATPase_dom"/>
</dbReference>
<dbReference type="eggNOG" id="COG0745">
    <property type="taxonomic scope" value="Bacteria"/>
</dbReference>